<dbReference type="SUPFAM" id="SSF46785">
    <property type="entry name" value="Winged helix' DNA-binding domain"/>
    <property type="match status" value="1"/>
</dbReference>
<dbReference type="GO" id="GO:0032993">
    <property type="term" value="C:protein-DNA complex"/>
    <property type="evidence" value="ECO:0007669"/>
    <property type="project" value="TreeGrafter"/>
</dbReference>
<evidence type="ECO:0000313" key="11">
    <source>
        <dbReference type="Proteomes" id="UP000220914"/>
    </source>
</evidence>
<dbReference type="GO" id="GO:0003677">
    <property type="term" value="F:DNA binding"/>
    <property type="evidence" value="ECO:0007669"/>
    <property type="project" value="UniProtKB-KW"/>
</dbReference>
<keyword evidence="3" id="KW-0238">DNA-binding</keyword>
<dbReference type="PROSITE" id="PS50931">
    <property type="entry name" value="HTH_LYSR"/>
    <property type="match status" value="1"/>
</dbReference>
<evidence type="ECO:0000256" key="2">
    <source>
        <dbReference type="ARBA" id="ARBA00023015"/>
    </source>
</evidence>
<dbReference type="GO" id="GO:0003700">
    <property type="term" value="F:DNA-binding transcription factor activity"/>
    <property type="evidence" value="ECO:0007669"/>
    <property type="project" value="InterPro"/>
</dbReference>
<evidence type="ECO:0000259" key="8">
    <source>
        <dbReference type="PROSITE" id="PS50931"/>
    </source>
</evidence>
<dbReference type="Proteomes" id="UP000465302">
    <property type="component" value="Unassembled WGS sequence"/>
</dbReference>
<evidence type="ECO:0000313" key="9">
    <source>
        <dbReference type="EMBL" id="GFG54190.1"/>
    </source>
</evidence>
<dbReference type="Pfam" id="PF03466">
    <property type="entry name" value="LysR_substrate"/>
    <property type="match status" value="1"/>
</dbReference>
<dbReference type="PANTHER" id="PTHR30346">
    <property type="entry name" value="TRANSCRIPTIONAL DUAL REGULATOR HCAR-RELATED"/>
    <property type="match status" value="1"/>
</dbReference>
<dbReference type="RefSeq" id="WP_097944929.1">
    <property type="nucleotide sequence ID" value="NZ_BLKS01000001.1"/>
</dbReference>
<evidence type="ECO:0000256" key="6">
    <source>
        <dbReference type="ARBA" id="ARBA00040885"/>
    </source>
</evidence>
<keyword evidence="2" id="KW-0805">Transcription regulation</keyword>
<dbReference type="CDD" id="cd08414">
    <property type="entry name" value="PBP2_LTTR_aromatics_like"/>
    <property type="match status" value="1"/>
</dbReference>
<organism evidence="10 11">
    <name type="scientific">Mycolicibacterium agri</name>
    <name type="common">Mycobacterium agri</name>
    <dbReference type="NCBI Taxonomy" id="36811"/>
    <lineage>
        <taxon>Bacteria</taxon>
        <taxon>Bacillati</taxon>
        <taxon>Actinomycetota</taxon>
        <taxon>Actinomycetes</taxon>
        <taxon>Mycobacteriales</taxon>
        <taxon>Mycobacteriaceae</taxon>
        <taxon>Mycolicibacterium</taxon>
    </lineage>
</organism>
<name>A0A2A7MNA9_MYCAG</name>
<dbReference type="InterPro" id="IPR036390">
    <property type="entry name" value="WH_DNA-bd_sf"/>
</dbReference>
<dbReference type="InterPro" id="IPR036388">
    <property type="entry name" value="WH-like_DNA-bd_sf"/>
</dbReference>
<protein>
    <recommendedName>
        <fullName evidence="6">Probable hydrogen peroxide-inducible genes activator</fullName>
    </recommendedName>
</protein>
<dbReference type="OrthoDB" id="3176554at2"/>
<evidence type="ECO:0000256" key="3">
    <source>
        <dbReference type="ARBA" id="ARBA00023125"/>
    </source>
</evidence>
<evidence type="ECO:0000256" key="7">
    <source>
        <dbReference type="ARBA" id="ARBA00056658"/>
    </source>
</evidence>
<comment type="caution">
    <text evidence="10">The sequence shown here is derived from an EMBL/GenBank/DDBJ whole genome shotgun (WGS) entry which is preliminary data.</text>
</comment>
<evidence type="ECO:0000313" key="12">
    <source>
        <dbReference type="Proteomes" id="UP000465302"/>
    </source>
</evidence>
<sequence>MDRTGLECFVALAEELHFGRAAERCHISQPAMSQQIRRLEQELDVRLAHRTKRVVSLTRAGAVYLVEARKMLRQMDDAAAMALRTDRGEVGQLRLGITAPALFVIYPEIAAIFRRRLPNVGLVVREMTTAEQEHALRRGDLDVGLVHPPLDDPGLATEEIGCAPFHIALPVNHPLTRHESVQLSDLAREQVVIFPREIAPQLYDMILLLCREAGFSLKIAMEAHPAQSIIALVAAGVGIGFIASETQRIDRAGVAYRPIRGPSPQLTIGVAYHTDETAPSVRTFVAVAHEAGRAMR</sequence>
<reference evidence="9" key="3">
    <citation type="submission" date="2020-02" db="EMBL/GenBank/DDBJ databases">
        <authorList>
            <person name="Matsumoto Y."/>
            <person name="Motooka D."/>
            <person name="Nakamura S."/>
        </authorList>
    </citation>
    <scope>NUCLEOTIDE SEQUENCE</scope>
    <source>
        <strain evidence="9">JCM 6377</strain>
    </source>
</reference>
<dbReference type="SUPFAM" id="SSF53850">
    <property type="entry name" value="Periplasmic binding protein-like II"/>
    <property type="match status" value="1"/>
</dbReference>
<evidence type="ECO:0000256" key="1">
    <source>
        <dbReference type="ARBA" id="ARBA00009437"/>
    </source>
</evidence>
<dbReference type="FunFam" id="1.10.10.10:FF:000001">
    <property type="entry name" value="LysR family transcriptional regulator"/>
    <property type="match status" value="1"/>
</dbReference>
<keyword evidence="4" id="KW-0010">Activator</keyword>
<dbReference type="InterPro" id="IPR000847">
    <property type="entry name" value="LysR_HTH_N"/>
</dbReference>
<dbReference type="Gene3D" id="3.40.190.10">
    <property type="entry name" value="Periplasmic binding protein-like II"/>
    <property type="match status" value="2"/>
</dbReference>
<comment type="similarity">
    <text evidence="1">Belongs to the LysR transcriptional regulatory family.</text>
</comment>
<evidence type="ECO:0000313" key="10">
    <source>
        <dbReference type="EMBL" id="PEG33292.1"/>
    </source>
</evidence>
<evidence type="ECO:0000256" key="4">
    <source>
        <dbReference type="ARBA" id="ARBA00023159"/>
    </source>
</evidence>
<reference evidence="9 12" key="2">
    <citation type="journal article" date="2019" name="Emerg. Microbes Infect.">
        <title>Comprehensive subspecies identification of 175 nontuberculous mycobacteria species based on 7547 genomic profiles.</title>
        <authorList>
            <person name="Matsumoto Y."/>
            <person name="Kinjo T."/>
            <person name="Motooka D."/>
            <person name="Nabeya D."/>
            <person name="Jung N."/>
            <person name="Uechi K."/>
            <person name="Horii T."/>
            <person name="Iida T."/>
            <person name="Fujita J."/>
            <person name="Nakamura S."/>
        </authorList>
    </citation>
    <scope>NUCLEOTIDE SEQUENCE [LARGE SCALE GENOMIC DNA]</scope>
    <source>
        <strain evidence="9 12">JCM 6377</strain>
    </source>
</reference>
<comment type="function">
    <text evidence="7">Required for the induction the katG gene for catalase. Involved in the response to hydrogen peroxide.</text>
</comment>
<dbReference type="InterPro" id="IPR005119">
    <property type="entry name" value="LysR_subst-bd"/>
</dbReference>
<dbReference type="PANTHER" id="PTHR30346:SF0">
    <property type="entry name" value="HCA OPERON TRANSCRIPTIONAL ACTIVATOR HCAR"/>
    <property type="match status" value="1"/>
</dbReference>
<reference evidence="10 11" key="1">
    <citation type="submission" date="2017-10" db="EMBL/GenBank/DDBJ databases">
        <title>The new phylogeny of genus Mycobacterium.</title>
        <authorList>
            <person name="Tortoli E."/>
            <person name="Trovato A."/>
            <person name="Cirillo D.M."/>
        </authorList>
    </citation>
    <scope>NUCLEOTIDE SEQUENCE [LARGE SCALE GENOMIC DNA]</scope>
    <source>
        <strain evidence="10 11">CCUG37673</strain>
    </source>
</reference>
<accession>A0A2A7MNA9</accession>
<dbReference type="EMBL" id="BLKS01000001">
    <property type="protein sequence ID" value="GFG54190.1"/>
    <property type="molecule type" value="Genomic_DNA"/>
</dbReference>
<evidence type="ECO:0000256" key="5">
    <source>
        <dbReference type="ARBA" id="ARBA00023163"/>
    </source>
</evidence>
<keyword evidence="5" id="KW-0804">Transcription</keyword>
<dbReference type="EMBL" id="PDCP01000125">
    <property type="protein sequence ID" value="PEG33292.1"/>
    <property type="molecule type" value="Genomic_DNA"/>
</dbReference>
<proteinExistence type="inferred from homology"/>
<dbReference type="Pfam" id="PF00126">
    <property type="entry name" value="HTH_1"/>
    <property type="match status" value="1"/>
</dbReference>
<dbReference type="PRINTS" id="PR00039">
    <property type="entry name" value="HTHLYSR"/>
</dbReference>
<dbReference type="AlphaFoldDB" id="A0A2A7MNA9"/>
<gene>
    <name evidence="10" type="ORF">CQY20_31540</name>
    <name evidence="9" type="ORF">MAGR_56310</name>
</gene>
<feature type="domain" description="HTH lysR-type" evidence="8">
    <location>
        <begin position="1"/>
        <end position="58"/>
    </location>
</feature>
<keyword evidence="11" id="KW-1185">Reference proteome</keyword>
<dbReference type="Gene3D" id="1.10.10.10">
    <property type="entry name" value="Winged helix-like DNA-binding domain superfamily/Winged helix DNA-binding domain"/>
    <property type="match status" value="1"/>
</dbReference>
<dbReference type="Proteomes" id="UP000220914">
    <property type="component" value="Unassembled WGS sequence"/>
</dbReference>